<comment type="caution">
    <text evidence="6">The sequence shown here is derived from an EMBL/GenBank/DDBJ whole genome shotgun (WGS) entry which is preliminary data.</text>
</comment>
<dbReference type="GO" id="GO:0070628">
    <property type="term" value="F:proteasome binding"/>
    <property type="evidence" value="ECO:0007669"/>
    <property type="project" value="InterPro"/>
</dbReference>
<reference evidence="6 7" key="1">
    <citation type="submission" date="2017-12" db="EMBL/GenBank/DDBJ databases">
        <title>Phylogenetic diversity of female urinary microbiome.</title>
        <authorList>
            <person name="Thomas-White K."/>
            <person name="Wolfe A.J."/>
        </authorList>
    </citation>
    <scope>NUCLEOTIDE SEQUENCE [LARGE SCALE GENOMIC DNA]</scope>
    <source>
        <strain evidence="6 7">UMB0250</strain>
    </source>
</reference>
<dbReference type="GO" id="GO:0031386">
    <property type="term" value="F:protein tag activity"/>
    <property type="evidence" value="ECO:0007669"/>
    <property type="project" value="InterPro"/>
</dbReference>
<dbReference type="GO" id="GO:0010498">
    <property type="term" value="P:proteasomal protein catabolic process"/>
    <property type="evidence" value="ECO:0007669"/>
    <property type="project" value="InterPro"/>
</dbReference>
<dbReference type="UniPathway" id="UPA00997"/>
<evidence type="ECO:0000256" key="2">
    <source>
        <dbReference type="ARBA" id="ARBA00010616"/>
    </source>
</evidence>
<feature type="region of interest" description="Disordered" evidence="5">
    <location>
        <begin position="1"/>
        <end position="27"/>
    </location>
</feature>
<comment type="pathway">
    <text evidence="1">Protein degradation; proteasomal Pup-dependent pathway.</text>
</comment>
<dbReference type="OrthoDB" id="3254977at2"/>
<gene>
    <name evidence="6" type="ORF">CYJ25_05510</name>
</gene>
<proteinExistence type="inferred from homology"/>
<accession>A0A2I1I538</accession>
<evidence type="ECO:0000313" key="6">
    <source>
        <dbReference type="EMBL" id="PKY66211.1"/>
    </source>
</evidence>
<dbReference type="GO" id="GO:0070490">
    <property type="term" value="P:protein pupylation"/>
    <property type="evidence" value="ECO:0007669"/>
    <property type="project" value="InterPro"/>
</dbReference>
<organism evidence="6 7">
    <name type="scientific">Schaalia turicensis</name>
    <dbReference type="NCBI Taxonomy" id="131111"/>
    <lineage>
        <taxon>Bacteria</taxon>
        <taxon>Bacillati</taxon>
        <taxon>Actinomycetota</taxon>
        <taxon>Actinomycetes</taxon>
        <taxon>Actinomycetales</taxon>
        <taxon>Actinomycetaceae</taxon>
        <taxon>Schaalia</taxon>
    </lineage>
</organism>
<dbReference type="Pfam" id="PF05639">
    <property type="entry name" value="Pup"/>
    <property type="match status" value="1"/>
</dbReference>
<evidence type="ECO:0000256" key="3">
    <source>
        <dbReference type="ARBA" id="ARBA00016748"/>
    </source>
</evidence>
<dbReference type="EMBL" id="PKKJ01000005">
    <property type="protein sequence ID" value="PKY66211.1"/>
    <property type="molecule type" value="Genomic_DNA"/>
</dbReference>
<protein>
    <recommendedName>
        <fullName evidence="3">Prokaryotic ubiquitin-like protein Pup</fullName>
    </recommendedName>
    <alternativeName>
        <fullName evidence="4">Bacterial ubiquitin-like modifier</fullName>
    </alternativeName>
</protein>
<comment type="similarity">
    <text evidence="2">Belongs to the prokaryotic ubiquitin-like protein family.</text>
</comment>
<dbReference type="RefSeq" id="WP_101628190.1">
    <property type="nucleotide sequence ID" value="NZ_JBQOSN010000004.1"/>
</dbReference>
<evidence type="ECO:0000256" key="1">
    <source>
        <dbReference type="ARBA" id="ARBA00004707"/>
    </source>
</evidence>
<dbReference type="AlphaFoldDB" id="A0A2I1I538"/>
<dbReference type="Proteomes" id="UP000234545">
    <property type="component" value="Unassembled WGS sequence"/>
</dbReference>
<name>A0A2I1I538_9ACTO</name>
<evidence type="ECO:0000256" key="5">
    <source>
        <dbReference type="SAM" id="MobiDB-lite"/>
    </source>
</evidence>
<dbReference type="InterPro" id="IPR008515">
    <property type="entry name" value="Ubiquitin-like_Pup"/>
</dbReference>
<evidence type="ECO:0000313" key="7">
    <source>
        <dbReference type="Proteomes" id="UP000234545"/>
    </source>
</evidence>
<dbReference type="GO" id="GO:0019941">
    <property type="term" value="P:modification-dependent protein catabolic process"/>
    <property type="evidence" value="ECO:0007669"/>
    <property type="project" value="InterPro"/>
</dbReference>
<sequence>MDIRQLFSPSGDNDEFDDTEAAGQVHAQTQSIDDLLDEIDSVLETNAEAFVQGFVQKGGQ</sequence>
<evidence type="ECO:0000256" key="4">
    <source>
        <dbReference type="ARBA" id="ARBA00032321"/>
    </source>
</evidence>
<dbReference type="NCBIfam" id="TIGR03687">
    <property type="entry name" value="pupylate_cterm"/>
    <property type="match status" value="1"/>
</dbReference>